<organism evidence="2 3">
    <name type="scientific">Flavobacterium hydrocarbonoxydans</name>
    <dbReference type="NCBI Taxonomy" id="2683249"/>
    <lineage>
        <taxon>Bacteria</taxon>
        <taxon>Pseudomonadati</taxon>
        <taxon>Bacteroidota</taxon>
        <taxon>Flavobacteriia</taxon>
        <taxon>Flavobacteriales</taxon>
        <taxon>Flavobacteriaceae</taxon>
        <taxon>Flavobacterium</taxon>
    </lineage>
</organism>
<dbReference type="PANTHER" id="PTHR43581:SF4">
    <property type="entry name" value="ATP_GTP PHOSPHATASE"/>
    <property type="match status" value="1"/>
</dbReference>
<name>A0A6I4NSY1_9FLAO</name>
<proteinExistence type="predicted"/>
<dbReference type="PANTHER" id="PTHR43581">
    <property type="entry name" value="ATP/GTP PHOSPHATASE"/>
    <property type="match status" value="1"/>
</dbReference>
<dbReference type="RefSeq" id="WP_160376062.1">
    <property type="nucleotide sequence ID" value="NZ_WSTB01000011.1"/>
</dbReference>
<keyword evidence="3" id="KW-1185">Reference proteome</keyword>
<dbReference type="InterPro" id="IPR003959">
    <property type="entry name" value="ATPase_AAA_core"/>
</dbReference>
<accession>A0A6I4NSY1</accession>
<dbReference type="InterPro" id="IPR027417">
    <property type="entry name" value="P-loop_NTPase"/>
</dbReference>
<evidence type="ECO:0000313" key="2">
    <source>
        <dbReference type="EMBL" id="MWB96162.1"/>
    </source>
</evidence>
<sequence length="670" mass="78243">MKKIYDLILDDKELFKDYFLNDQNESLSYFPNFNSINIIIGANNCGKSRFIRNFMKVNRFVGVADLLKFKEQINNYNIKIEDVNVEGRQYLSQYDRNRIAGYNSNRTTEIAKIIRQNILVQLDATKPETILDVFDSNKLKLSQLKGKLDSVEAINFARFDSDFFCHYPKFKKYYIPTLRTAHSLFQITKFGSEKSIIEPGNDNYEKIEKDVFLHTYLKNYKIDKSIDVFTGLHLYREILNSRNSEKSIRNQFEKFEKFLSVNFFDGKQVDIVAKFDKNDNEKGINESELILIHVDGDKDTRTLYNLGDGIQALIVLMYKIFMAESNSFIFIDEPELNLHPGMQRLFLEQITTNKDLQKKQLTYIITTHSNHFLDLTIEKDNVSIYSFSPKKMDNGEKQFIIKNVNRGDNKLLQDLGVNNSSVFMANCSIWVEGISDRNYIKAFLKSYCDSIGKPYPKEDIDFAFFEYAGTNIDHYIFEDEIEKEDVEIVIKDIKALAISNRIFLLADSDASKKNSKKGIRLKKLEDAKTDNFIPKVIWNIREVENLLTNEMWKEILIELCNKKLVKSHEVDILLKIDRALSEVDYSGFVKKYVGEFLEEIRNKIGKISSTFILNQSTYEVKSDGSFGTIIKKRELSELVFNKNFSWEILSKNKEIKELTIEIYNFITQKK</sequence>
<dbReference type="InterPro" id="IPR051396">
    <property type="entry name" value="Bact_Antivir_Def_Nuclease"/>
</dbReference>
<dbReference type="GO" id="GO:0005524">
    <property type="term" value="F:ATP binding"/>
    <property type="evidence" value="ECO:0007669"/>
    <property type="project" value="InterPro"/>
</dbReference>
<comment type="caution">
    <text evidence="2">The sequence shown here is derived from an EMBL/GenBank/DDBJ whole genome shotgun (WGS) entry which is preliminary data.</text>
</comment>
<dbReference type="GO" id="GO:0016887">
    <property type="term" value="F:ATP hydrolysis activity"/>
    <property type="evidence" value="ECO:0007669"/>
    <property type="project" value="InterPro"/>
</dbReference>
<dbReference type="EMBL" id="WSTB01000011">
    <property type="protein sequence ID" value="MWB96162.1"/>
    <property type="molecule type" value="Genomic_DNA"/>
</dbReference>
<dbReference type="AlphaFoldDB" id="A0A6I4NSY1"/>
<dbReference type="Gene3D" id="3.40.50.300">
    <property type="entry name" value="P-loop containing nucleotide triphosphate hydrolases"/>
    <property type="match status" value="1"/>
</dbReference>
<feature type="domain" description="ATPase AAA-type core" evidence="1">
    <location>
        <begin position="251"/>
        <end position="374"/>
    </location>
</feature>
<reference evidence="2 3" key="1">
    <citation type="submission" date="2019-12" db="EMBL/GenBank/DDBJ databases">
        <authorList>
            <person name="Kim Y.S."/>
        </authorList>
    </citation>
    <scope>NUCLEOTIDE SEQUENCE [LARGE SCALE GENOMIC DNA]</scope>
    <source>
        <strain evidence="2 3">GA093</strain>
    </source>
</reference>
<protein>
    <submittedName>
        <fullName evidence="2">AAA family ATPase</fullName>
    </submittedName>
</protein>
<gene>
    <name evidence="2" type="ORF">GON26_17505</name>
</gene>
<evidence type="ECO:0000259" key="1">
    <source>
        <dbReference type="Pfam" id="PF13304"/>
    </source>
</evidence>
<dbReference type="Pfam" id="PF13304">
    <property type="entry name" value="AAA_21"/>
    <property type="match status" value="1"/>
</dbReference>
<dbReference type="Proteomes" id="UP000471501">
    <property type="component" value="Unassembled WGS sequence"/>
</dbReference>
<evidence type="ECO:0000313" key="3">
    <source>
        <dbReference type="Proteomes" id="UP000471501"/>
    </source>
</evidence>
<dbReference type="SUPFAM" id="SSF52540">
    <property type="entry name" value="P-loop containing nucleoside triphosphate hydrolases"/>
    <property type="match status" value="1"/>
</dbReference>